<accession>A0A8E2AKB9</accession>
<dbReference type="EMBL" id="KV722545">
    <property type="protein sequence ID" value="OCH86091.1"/>
    <property type="molecule type" value="Genomic_DNA"/>
</dbReference>
<protein>
    <submittedName>
        <fullName evidence="2">Uncharacterized protein</fullName>
    </submittedName>
</protein>
<name>A0A8E2AKB9_9APHY</name>
<evidence type="ECO:0000256" key="1">
    <source>
        <dbReference type="SAM" id="Phobius"/>
    </source>
</evidence>
<reference evidence="2 3" key="1">
    <citation type="submission" date="2016-07" db="EMBL/GenBank/DDBJ databases">
        <title>Draft genome of the white-rot fungus Obba rivulosa 3A-2.</title>
        <authorList>
            <consortium name="DOE Joint Genome Institute"/>
            <person name="Miettinen O."/>
            <person name="Riley R."/>
            <person name="Acob R."/>
            <person name="Barry K."/>
            <person name="Cullen D."/>
            <person name="De Vries R."/>
            <person name="Hainaut M."/>
            <person name="Hatakka A."/>
            <person name="Henrissat B."/>
            <person name="Hilden K."/>
            <person name="Kuo R."/>
            <person name="Labutti K."/>
            <person name="Lipzen A."/>
            <person name="Makela M.R."/>
            <person name="Sandor L."/>
            <person name="Spatafora J.W."/>
            <person name="Grigoriev I.V."/>
            <person name="Hibbett D.S."/>
        </authorList>
    </citation>
    <scope>NUCLEOTIDE SEQUENCE [LARGE SCALE GENOMIC DNA]</scope>
    <source>
        <strain evidence="2 3">3A-2</strain>
    </source>
</reference>
<feature type="transmembrane region" description="Helical" evidence="1">
    <location>
        <begin position="95"/>
        <end position="118"/>
    </location>
</feature>
<keyword evidence="3" id="KW-1185">Reference proteome</keyword>
<proteinExistence type="predicted"/>
<evidence type="ECO:0000313" key="3">
    <source>
        <dbReference type="Proteomes" id="UP000250043"/>
    </source>
</evidence>
<keyword evidence="1" id="KW-0472">Membrane</keyword>
<dbReference type="Proteomes" id="UP000250043">
    <property type="component" value="Unassembled WGS sequence"/>
</dbReference>
<keyword evidence="1" id="KW-0812">Transmembrane</keyword>
<keyword evidence="1" id="KW-1133">Transmembrane helix</keyword>
<dbReference type="AlphaFoldDB" id="A0A8E2AKB9"/>
<gene>
    <name evidence="2" type="ORF">OBBRIDRAFT_261585</name>
</gene>
<sequence length="138" mass="15357">MASVHEQYIGAEVFYECSRPACPVLNHRSVHSGVQMISSYVSNFSNPPSWTQCDCQLCGSHCLMLTEYLRVFLVAQSFSFHCSASGSKTGTALQVAAGSFALPAGYLLVHLGCAVCVYRRQHLRARRDNFKPRRPRIL</sequence>
<evidence type="ECO:0000313" key="2">
    <source>
        <dbReference type="EMBL" id="OCH86091.1"/>
    </source>
</evidence>
<organism evidence="2 3">
    <name type="scientific">Obba rivulosa</name>
    <dbReference type="NCBI Taxonomy" id="1052685"/>
    <lineage>
        <taxon>Eukaryota</taxon>
        <taxon>Fungi</taxon>
        <taxon>Dikarya</taxon>
        <taxon>Basidiomycota</taxon>
        <taxon>Agaricomycotina</taxon>
        <taxon>Agaricomycetes</taxon>
        <taxon>Polyporales</taxon>
        <taxon>Gelatoporiaceae</taxon>
        <taxon>Obba</taxon>
    </lineage>
</organism>